<dbReference type="PRINTS" id="PR00413">
    <property type="entry name" value="HADHALOGNASE"/>
</dbReference>
<dbReference type="NCBIfam" id="TIGR01549">
    <property type="entry name" value="HAD-SF-IA-v1"/>
    <property type="match status" value="1"/>
</dbReference>
<comment type="caution">
    <text evidence="1">The sequence shown here is derived from an EMBL/GenBank/DDBJ whole genome shotgun (WGS) entry which is preliminary data.</text>
</comment>
<protein>
    <submittedName>
        <fullName evidence="1">HAD family hydrolase</fullName>
    </submittedName>
</protein>
<dbReference type="EMBL" id="JABFRW010000061">
    <property type="protein sequence ID" value="NOT33652.1"/>
    <property type="molecule type" value="Genomic_DNA"/>
</dbReference>
<dbReference type="InterPro" id="IPR006439">
    <property type="entry name" value="HAD-SF_hydro_IA"/>
</dbReference>
<dbReference type="PANTHER" id="PTHR46191">
    <property type="match status" value="1"/>
</dbReference>
<evidence type="ECO:0000313" key="1">
    <source>
        <dbReference type="EMBL" id="NOT33652.1"/>
    </source>
</evidence>
<dbReference type="AlphaFoldDB" id="A0A849SE49"/>
<dbReference type="Proteomes" id="UP000580839">
    <property type="component" value="Unassembled WGS sequence"/>
</dbReference>
<dbReference type="GO" id="GO:0016787">
    <property type="term" value="F:hydrolase activity"/>
    <property type="evidence" value="ECO:0007669"/>
    <property type="project" value="UniProtKB-KW"/>
</dbReference>
<dbReference type="SFLD" id="SFLDG01129">
    <property type="entry name" value="C1.5:_HAD__Beta-PGM__Phosphata"/>
    <property type="match status" value="1"/>
</dbReference>
<evidence type="ECO:0000313" key="2">
    <source>
        <dbReference type="Proteomes" id="UP000580839"/>
    </source>
</evidence>
<organism evidence="1 2">
    <name type="scientific">Eiseniibacteriota bacterium</name>
    <dbReference type="NCBI Taxonomy" id="2212470"/>
    <lineage>
        <taxon>Bacteria</taxon>
        <taxon>Candidatus Eiseniibacteriota</taxon>
    </lineage>
</organism>
<dbReference type="SUPFAM" id="SSF56784">
    <property type="entry name" value="HAD-like"/>
    <property type="match status" value="1"/>
</dbReference>
<keyword evidence="1" id="KW-0378">Hydrolase</keyword>
<reference evidence="1 2" key="1">
    <citation type="submission" date="2020-04" db="EMBL/GenBank/DDBJ databases">
        <title>Metagenomic profiling of ammonia- and methane-oxidizing microorganisms in a Dutch drinking water treatment plant.</title>
        <authorList>
            <person name="Poghosyan L."/>
            <person name="Leucker S."/>
        </authorList>
    </citation>
    <scope>NUCLEOTIDE SEQUENCE [LARGE SCALE GENOMIC DNA]</scope>
    <source>
        <strain evidence="1">S-RSF-IL-03</strain>
    </source>
</reference>
<accession>A0A849SE49</accession>
<dbReference type="InterPro" id="IPR036412">
    <property type="entry name" value="HAD-like_sf"/>
</dbReference>
<dbReference type="InterPro" id="IPR051828">
    <property type="entry name" value="HAD-like_hydrolase_domain"/>
</dbReference>
<dbReference type="InterPro" id="IPR023214">
    <property type="entry name" value="HAD_sf"/>
</dbReference>
<gene>
    <name evidence="1" type="ORF">HOP12_05710</name>
</gene>
<dbReference type="Gene3D" id="3.40.50.1000">
    <property type="entry name" value="HAD superfamily/HAD-like"/>
    <property type="match status" value="1"/>
</dbReference>
<dbReference type="PANTHER" id="PTHR46191:SF2">
    <property type="entry name" value="HALOACID DEHALOGENASE-LIKE HYDROLASE DOMAIN-CONTAINING PROTEIN 3"/>
    <property type="match status" value="1"/>
</dbReference>
<dbReference type="Gene3D" id="1.10.150.720">
    <property type="entry name" value="Haloacid dehalogenase-like hydrolase"/>
    <property type="match status" value="1"/>
</dbReference>
<sequence>MVDRPMLEAVVFDAGGTLVRLDFEWMSAIVREYGYDVSAPELRRAEVAGRRRYDRSHSALWSDAAQPLGARGDVRWYFGGMLLAAGLPHHSIEILVVRFLSRERQSGLWARQNEGARTVLDQVAQLGLRRCVVSNSDGRAAHHLKNSGVLEGHEFVVDSQLVGVEKPDPRIFQIALGRMGVAPDRALYVGDIRSVDEVGSAAAGMHFVLIDPSDDYAADGAPRIASIGELPAHIEARFQIASSRSVAAGTR</sequence>
<dbReference type="InterPro" id="IPR044924">
    <property type="entry name" value="HAD-SF_hydro_IA_REG-2-like_cap"/>
</dbReference>
<dbReference type="Pfam" id="PF00702">
    <property type="entry name" value="Hydrolase"/>
    <property type="match status" value="1"/>
</dbReference>
<name>A0A849SE49_UNCEI</name>
<dbReference type="SFLD" id="SFLDS00003">
    <property type="entry name" value="Haloacid_Dehalogenase"/>
    <property type="match status" value="1"/>
</dbReference>
<proteinExistence type="predicted"/>